<evidence type="ECO:0000313" key="1">
    <source>
        <dbReference type="EMBL" id="KAL3518737.1"/>
    </source>
</evidence>
<sequence length="100" mass="11189">MVNWVRPFAVIFTTDTFPWLKVKMIAPKVHRPISVSWQSHPLGKLKLNVDGPTLDNPRSSGGGGLVYARMFYLDPGWPDVLVESDSQLLRQMLLGSISIP</sequence>
<accession>A0ABD2ZJV4</accession>
<evidence type="ECO:0000313" key="2">
    <source>
        <dbReference type="Proteomes" id="UP001630127"/>
    </source>
</evidence>
<organism evidence="1 2">
    <name type="scientific">Cinchona calisaya</name>
    <dbReference type="NCBI Taxonomy" id="153742"/>
    <lineage>
        <taxon>Eukaryota</taxon>
        <taxon>Viridiplantae</taxon>
        <taxon>Streptophyta</taxon>
        <taxon>Embryophyta</taxon>
        <taxon>Tracheophyta</taxon>
        <taxon>Spermatophyta</taxon>
        <taxon>Magnoliopsida</taxon>
        <taxon>eudicotyledons</taxon>
        <taxon>Gunneridae</taxon>
        <taxon>Pentapetalae</taxon>
        <taxon>asterids</taxon>
        <taxon>lamiids</taxon>
        <taxon>Gentianales</taxon>
        <taxon>Rubiaceae</taxon>
        <taxon>Cinchonoideae</taxon>
        <taxon>Cinchoneae</taxon>
        <taxon>Cinchona</taxon>
    </lineage>
</organism>
<dbReference type="Proteomes" id="UP001630127">
    <property type="component" value="Unassembled WGS sequence"/>
</dbReference>
<comment type="caution">
    <text evidence="1">The sequence shown here is derived from an EMBL/GenBank/DDBJ whole genome shotgun (WGS) entry which is preliminary data.</text>
</comment>
<protein>
    <submittedName>
        <fullName evidence="1">Uncharacterized protein</fullName>
    </submittedName>
</protein>
<dbReference type="EMBL" id="JBJUIK010000009">
    <property type="protein sequence ID" value="KAL3518737.1"/>
    <property type="molecule type" value="Genomic_DNA"/>
</dbReference>
<name>A0ABD2ZJV4_9GENT</name>
<proteinExistence type="predicted"/>
<dbReference type="AlphaFoldDB" id="A0ABD2ZJV4"/>
<reference evidence="1 2" key="1">
    <citation type="submission" date="2024-11" db="EMBL/GenBank/DDBJ databases">
        <title>A near-complete genome assembly of Cinchona calisaya.</title>
        <authorList>
            <person name="Lian D.C."/>
            <person name="Zhao X.W."/>
            <person name="Wei L."/>
        </authorList>
    </citation>
    <scope>NUCLEOTIDE SEQUENCE [LARGE SCALE GENOMIC DNA]</scope>
    <source>
        <tissue evidence="1">Nenye</tissue>
    </source>
</reference>
<gene>
    <name evidence="1" type="ORF">ACH5RR_021326</name>
</gene>
<keyword evidence="2" id="KW-1185">Reference proteome</keyword>